<dbReference type="GO" id="GO:0061709">
    <property type="term" value="P:reticulophagy"/>
    <property type="evidence" value="ECO:0007669"/>
    <property type="project" value="TreeGrafter"/>
</dbReference>
<feature type="compositionally biased region" description="Low complexity" evidence="1">
    <location>
        <begin position="113"/>
        <end position="145"/>
    </location>
</feature>
<dbReference type="PANTHER" id="PTHR13222:SF1">
    <property type="entry name" value="RB1-INDUCIBLE COILED-COIL PROTEIN 1"/>
    <property type="match status" value="1"/>
</dbReference>
<dbReference type="GO" id="GO:0019901">
    <property type="term" value="F:protein kinase binding"/>
    <property type="evidence" value="ECO:0007669"/>
    <property type="project" value="TreeGrafter"/>
</dbReference>
<dbReference type="GO" id="GO:0034727">
    <property type="term" value="P:piecemeal microautophagy of the nucleus"/>
    <property type="evidence" value="ECO:0007669"/>
    <property type="project" value="TreeGrafter"/>
</dbReference>
<dbReference type="InterPro" id="IPR040040">
    <property type="entry name" value="ATG11"/>
</dbReference>
<sequence>MSSIVIDGDFASQSAKNLVVYITKNGRSLEFDCDWSILIEAVQRSIESAAEIPIANQLLICLHMKLEPHRPLLFYKLPSFNDDRGVFLYNLPRRPGGLTSLAHPNLPRRPPQLRTCTRSTTRPTRLSRRCLSMSASSDTTSSRGTPSMGTPRSSSKRARGC</sequence>
<evidence type="ECO:0000313" key="2">
    <source>
        <dbReference type="EMBL" id="KAK1298136.1"/>
    </source>
</evidence>
<proteinExistence type="predicted"/>
<dbReference type="InterPro" id="IPR029071">
    <property type="entry name" value="Ubiquitin-like_domsf"/>
</dbReference>
<dbReference type="AlphaFoldDB" id="A0AAV9DB53"/>
<evidence type="ECO:0000256" key="1">
    <source>
        <dbReference type="SAM" id="MobiDB-lite"/>
    </source>
</evidence>
<dbReference type="SUPFAM" id="SSF54236">
    <property type="entry name" value="Ubiquitin-like"/>
    <property type="match status" value="1"/>
</dbReference>
<dbReference type="GO" id="GO:0034045">
    <property type="term" value="C:phagophore assembly site membrane"/>
    <property type="evidence" value="ECO:0007669"/>
    <property type="project" value="TreeGrafter"/>
</dbReference>
<dbReference type="GO" id="GO:0000422">
    <property type="term" value="P:autophagy of mitochondrion"/>
    <property type="evidence" value="ECO:0007669"/>
    <property type="project" value="TreeGrafter"/>
</dbReference>
<dbReference type="GO" id="GO:0060090">
    <property type="term" value="F:molecular adaptor activity"/>
    <property type="evidence" value="ECO:0007669"/>
    <property type="project" value="TreeGrafter"/>
</dbReference>
<name>A0AAV9DB53_ACOCL</name>
<dbReference type="PANTHER" id="PTHR13222">
    <property type="entry name" value="RB1-INDUCIBLE COILED-COIL"/>
    <property type="match status" value="1"/>
</dbReference>
<reference evidence="2" key="1">
    <citation type="journal article" date="2023" name="Nat. Commun.">
        <title>Diploid and tetraploid genomes of Acorus and the evolution of monocots.</title>
        <authorList>
            <person name="Ma L."/>
            <person name="Liu K.W."/>
            <person name="Li Z."/>
            <person name="Hsiao Y.Y."/>
            <person name="Qi Y."/>
            <person name="Fu T."/>
            <person name="Tang G.D."/>
            <person name="Zhang D."/>
            <person name="Sun W.H."/>
            <person name="Liu D.K."/>
            <person name="Li Y."/>
            <person name="Chen G.Z."/>
            <person name="Liu X.D."/>
            <person name="Liao X.Y."/>
            <person name="Jiang Y.T."/>
            <person name="Yu X."/>
            <person name="Hao Y."/>
            <person name="Huang J."/>
            <person name="Zhao X.W."/>
            <person name="Ke S."/>
            <person name="Chen Y.Y."/>
            <person name="Wu W.L."/>
            <person name="Hsu J.L."/>
            <person name="Lin Y.F."/>
            <person name="Huang M.D."/>
            <person name="Li C.Y."/>
            <person name="Huang L."/>
            <person name="Wang Z.W."/>
            <person name="Zhao X."/>
            <person name="Zhong W.Y."/>
            <person name="Peng D.H."/>
            <person name="Ahmad S."/>
            <person name="Lan S."/>
            <person name="Zhang J.S."/>
            <person name="Tsai W.C."/>
            <person name="Van de Peer Y."/>
            <person name="Liu Z.J."/>
        </authorList>
    </citation>
    <scope>NUCLEOTIDE SEQUENCE</scope>
    <source>
        <strain evidence="2">CP</strain>
    </source>
</reference>
<protein>
    <submittedName>
        <fullName evidence="2">Uncharacterized protein</fullName>
    </submittedName>
</protein>
<reference evidence="2" key="2">
    <citation type="submission" date="2023-06" db="EMBL/GenBank/DDBJ databases">
        <authorList>
            <person name="Ma L."/>
            <person name="Liu K.-W."/>
            <person name="Li Z."/>
            <person name="Hsiao Y.-Y."/>
            <person name="Qi Y."/>
            <person name="Fu T."/>
            <person name="Tang G."/>
            <person name="Zhang D."/>
            <person name="Sun W.-H."/>
            <person name="Liu D.-K."/>
            <person name="Li Y."/>
            <person name="Chen G.-Z."/>
            <person name="Liu X.-D."/>
            <person name="Liao X.-Y."/>
            <person name="Jiang Y.-T."/>
            <person name="Yu X."/>
            <person name="Hao Y."/>
            <person name="Huang J."/>
            <person name="Zhao X.-W."/>
            <person name="Ke S."/>
            <person name="Chen Y.-Y."/>
            <person name="Wu W.-L."/>
            <person name="Hsu J.-L."/>
            <person name="Lin Y.-F."/>
            <person name="Huang M.-D."/>
            <person name="Li C.-Y."/>
            <person name="Huang L."/>
            <person name="Wang Z.-W."/>
            <person name="Zhao X."/>
            <person name="Zhong W.-Y."/>
            <person name="Peng D.-H."/>
            <person name="Ahmad S."/>
            <person name="Lan S."/>
            <person name="Zhang J.-S."/>
            <person name="Tsai W.-C."/>
            <person name="Van De Peer Y."/>
            <person name="Liu Z.-J."/>
        </authorList>
    </citation>
    <scope>NUCLEOTIDE SEQUENCE</scope>
    <source>
        <strain evidence="2">CP</strain>
        <tissue evidence="2">Leaves</tissue>
    </source>
</reference>
<dbReference type="Proteomes" id="UP001180020">
    <property type="component" value="Unassembled WGS sequence"/>
</dbReference>
<gene>
    <name evidence="2" type="ORF">QJS10_CPB14g01074</name>
</gene>
<dbReference type="GO" id="GO:1990316">
    <property type="term" value="C:Atg1/ULK1 kinase complex"/>
    <property type="evidence" value="ECO:0007669"/>
    <property type="project" value="TreeGrafter"/>
</dbReference>
<comment type="caution">
    <text evidence="2">The sequence shown here is derived from an EMBL/GenBank/DDBJ whole genome shotgun (WGS) entry which is preliminary data.</text>
</comment>
<accession>A0AAV9DB53</accession>
<feature type="region of interest" description="Disordered" evidence="1">
    <location>
        <begin position="99"/>
        <end position="161"/>
    </location>
</feature>
<keyword evidence="3" id="KW-1185">Reference proteome</keyword>
<dbReference type="GO" id="GO:0034517">
    <property type="term" value="P:ribophagy"/>
    <property type="evidence" value="ECO:0007669"/>
    <property type="project" value="TreeGrafter"/>
</dbReference>
<evidence type="ECO:0000313" key="3">
    <source>
        <dbReference type="Proteomes" id="UP001180020"/>
    </source>
</evidence>
<organism evidence="2 3">
    <name type="scientific">Acorus calamus</name>
    <name type="common">Sweet flag</name>
    <dbReference type="NCBI Taxonomy" id="4465"/>
    <lineage>
        <taxon>Eukaryota</taxon>
        <taxon>Viridiplantae</taxon>
        <taxon>Streptophyta</taxon>
        <taxon>Embryophyta</taxon>
        <taxon>Tracheophyta</taxon>
        <taxon>Spermatophyta</taxon>
        <taxon>Magnoliopsida</taxon>
        <taxon>Liliopsida</taxon>
        <taxon>Acoraceae</taxon>
        <taxon>Acorus</taxon>
    </lineage>
</organism>
<dbReference type="EMBL" id="JAUJYO010000014">
    <property type="protein sequence ID" value="KAK1298136.1"/>
    <property type="molecule type" value="Genomic_DNA"/>
</dbReference>
<dbReference type="GO" id="GO:0000045">
    <property type="term" value="P:autophagosome assembly"/>
    <property type="evidence" value="ECO:0007669"/>
    <property type="project" value="InterPro"/>
</dbReference>